<keyword evidence="2" id="KW-0238">DNA-binding</keyword>
<feature type="domain" description="HTH merR-type" evidence="5">
    <location>
        <begin position="26"/>
        <end position="94"/>
    </location>
</feature>
<keyword evidence="1" id="KW-0805">Transcription regulation</keyword>
<comment type="caution">
    <text evidence="6">The sequence shown here is derived from an EMBL/GenBank/DDBJ whole genome shotgun (WGS) entry which is preliminary data.</text>
</comment>
<feature type="compositionally biased region" description="Basic and acidic residues" evidence="4">
    <location>
        <begin position="7"/>
        <end position="23"/>
    </location>
</feature>
<protein>
    <submittedName>
        <fullName evidence="6">MerR family transcriptional regulator</fullName>
    </submittedName>
</protein>
<dbReference type="AlphaFoldDB" id="A0A3A4K6F6"/>
<dbReference type="Pfam" id="PF13411">
    <property type="entry name" value="MerR_1"/>
    <property type="match status" value="1"/>
</dbReference>
<evidence type="ECO:0000256" key="4">
    <source>
        <dbReference type="SAM" id="MobiDB-lite"/>
    </source>
</evidence>
<dbReference type="InterPro" id="IPR009061">
    <property type="entry name" value="DNA-bd_dom_put_sf"/>
</dbReference>
<dbReference type="Proteomes" id="UP000266677">
    <property type="component" value="Unassembled WGS sequence"/>
</dbReference>
<name>A0A3A4K6F6_9NOCA</name>
<evidence type="ECO:0000259" key="5">
    <source>
        <dbReference type="PROSITE" id="PS50937"/>
    </source>
</evidence>
<proteinExistence type="predicted"/>
<dbReference type="SMART" id="SM00422">
    <property type="entry name" value="HTH_MERR"/>
    <property type="match status" value="1"/>
</dbReference>
<dbReference type="Gene3D" id="1.10.1660.10">
    <property type="match status" value="1"/>
</dbReference>
<dbReference type="InterPro" id="IPR000551">
    <property type="entry name" value="MerR-type_HTH_dom"/>
</dbReference>
<reference evidence="6 7" key="1">
    <citation type="submission" date="2018-09" db="EMBL/GenBank/DDBJ databases">
        <title>YIM PH21274 draft genome.</title>
        <authorList>
            <person name="Miao C."/>
        </authorList>
    </citation>
    <scope>NUCLEOTIDE SEQUENCE [LARGE SCALE GENOMIC DNA]</scope>
    <source>
        <strain evidence="6 7">YIM PH 21724</strain>
    </source>
</reference>
<dbReference type="EMBL" id="QZFU01000041">
    <property type="protein sequence ID" value="RJO70070.1"/>
    <property type="molecule type" value="Genomic_DNA"/>
</dbReference>
<dbReference type="GO" id="GO:0003677">
    <property type="term" value="F:DNA binding"/>
    <property type="evidence" value="ECO:0007669"/>
    <property type="project" value="UniProtKB-KW"/>
</dbReference>
<dbReference type="OrthoDB" id="9802039at2"/>
<dbReference type="SUPFAM" id="SSF46955">
    <property type="entry name" value="Putative DNA-binding domain"/>
    <property type="match status" value="1"/>
</dbReference>
<dbReference type="GO" id="GO:0003700">
    <property type="term" value="F:DNA-binding transcription factor activity"/>
    <property type="evidence" value="ECO:0007669"/>
    <property type="project" value="InterPro"/>
</dbReference>
<dbReference type="PROSITE" id="PS50937">
    <property type="entry name" value="HTH_MERR_2"/>
    <property type="match status" value="1"/>
</dbReference>
<dbReference type="PANTHER" id="PTHR30204">
    <property type="entry name" value="REDOX-CYCLING DRUG-SENSING TRANSCRIPTIONAL ACTIVATOR SOXR"/>
    <property type="match status" value="1"/>
</dbReference>
<accession>A0A3A4K6F6</accession>
<evidence type="ECO:0000313" key="6">
    <source>
        <dbReference type="EMBL" id="RJO70070.1"/>
    </source>
</evidence>
<evidence type="ECO:0000256" key="1">
    <source>
        <dbReference type="ARBA" id="ARBA00023015"/>
    </source>
</evidence>
<gene>
    <name evidence="6" type="ORF">D5S18_29900</name>
</gene>
<evidence type="ECO:0000256" key="3">
    <source>
        <dbReference type="ARBA" id="ARBA00023163"/>
    </source>
</evidence>
<dbReference type="PANTHER" id="PTHR30204:SF94">
    <property type="entry name" value="HEAVY METAL-DEPENDENT TRANSCRIPTIONAL REGULATOR HI_0293-RELATED"/>
    <property type="match status" value="1"/>
</dbReference>
<organism evidence="6 7">
    <name type="scientific">Nocardia panacis</name>
    <dbReference type="NCBI Taxonomy" id="2340916"/>
    <lineage>
        <taxon>Bacteria</taxon>
        <taxon>Bacillati</taxon>
        <taxon>Actinomycetota</taxon>
        <taxon>Actinomycetes</taxon>
        <taxon>Mycobacteriales</taxon>
        <taxon>Nocardiaceae</taxon>
        <taxon>Nocardia</taxon>
    </lineage>
</organism>
<keyword evidence="3" id="KW-0804">Transcription</keyword>
<evidence type="ECO:0000313" key="7">
    <source>
        <dbReference type="Proteomes" id="UP000266677"/>
    </source>
</evidence>
<dbReference type="RefSeq" id="WP_120044437.1">
    <property type="nucleotide sequence ID" value="NZ_QZFU01000041.1"/>
</dbReference>
<sequence length="182" mass="20774">MSATEYTHPEQSRHRENEREPSRDIRFDIGELAELTKIQPSALRFYERHGILRSAGRLGGRRIFDMTGVHQLAAIDYWREAGFTVEEIAGLVSDANTKDETQKAAATRLAELDRFIEQAERAKQFLRHVIECAHPTLTECPYYLAHLQDRVEEIVSGTYQRGQHLRLQPMTGAPRSKRSAAG</sequence>
<dbReference type="InterPro" id="IPR047057">
    <property type="entry name" value="MerR_fam"/>
</dbReference>
<keyword evidence="7" id="KW-1185">Reference proteome</keyword>
<feature type="region of interest" description="Disordered" evidence="4">
    <location>
        <begin position="1"/>
        <end position="23"/>
    </location>
</feature>
<evidence type="ECO:0000256" key="2">
    <source>
        <dbReference type="ARBA" id="ARBA00023125"/>
    </source>
</evidence>